<feature type="chain" id="PRO_5008140712" evidence="2">
    <location>
        <begin position="19"/>
        <end position="157"/>
    </location>
</feature>
<keyword evidence="4" id="KW-1185">Reference proteome</keyword>
<name>A0A182W4E3_9DIPT</name>
<protein>
    <submittedName>
        <fullName evidence="3">Uncharacterized protein</fullName>
    </submittedName>
</protein>
<feature type="compositionally biased region" description="Gly residues" evidence="1">
    <location>
        <begin position="30"/>
        <end position="47"/>
    </location>
</feature>
<feature type="signal peptide" evidence="2">
    <location>
        <begin position="1"/>
        <end position="18"/>
    </location>
</feature>
<organism evidence="3 4">
    <name type="scientific">Anopheles minimus</name>
    <dbReference type="NCBI Taxonomy" id="112268"/>
    <lineage>
        <taxon>Eukaryota</taxon>
        <taxon>Metazoa</taxon>
        <taxon>Ecdysozoa</taxon>
        <taxon>Arthropoda</taxon>
        <taxon>Hexapoda</taxon>
        <taxon>Insecta</taxon>
        <taxon>Pterygota</taxon>
        <taxon>Neoptera</taxon>
        <taxon>Endopterygota</taxon>
        <taxon>Diptera</taxon>
        <taxon>Nematocera</taxon>
        <taxon>Culicoidea</taxon>
        <taxon>Culicidae</taxon>
        <taxon>Anophelinae</taxon>
        <taxon>Anopheles</taxon>
    </lineage>
</organism>
<evidence type="ECO:0000256" key="1">
    <source>
        <dbReference type="SAM" id="MobiDB-lite"/>
    </source>
</evidence>
<dbReference type="VEuPathDB" id="VectorBase:AMIN005206"/>
<sequence>MNSSLAIFAVLAIALAVAQQPEDSTVLAAGGAGRPSNGGGGGGGGGPVNLEQRTVDQQNQLLATSFARAFPEDTPAEFQPMVVALYVRCQAELDNCADFLWETHLLREYRNCAMTQRRLCTQEMQELQAQLLAMADTNNELFELSPEEQEVLSQLGY</sequence>
<proteinExistence type="predicted"/>
<feature type="region of interest" description="Disordered" evidence="1">
    <location>
        <begin position="27"/>
        <end position="50"/>
    </location>
</feature>
<evidence type="ECO:0000313" key="4">
    <source>
        <dbReference type="Proteomes" id="UP000075920"/>
    </source>
</evidence>
<keyword evidence="2" id="KW-0732">Signal</keyword>
<dbReference type="Proteomes" id="UP000075920">
    <property type="component" value="Unassembled WGS sequence"/>
</dbReference>
<dbReference type="AlphaFoldDB" id="A0A182W4E3"/>
<evidence type="ECO:0000256" key="2">
    <source>
        <dbReference type="SAM" id="SignalP"/>
    </source>
</evidence>
<dbReference type="EnsemblMetazoa" id="AMIN005206-RA">
    <property type="protein sequence ID" value="AMIN005206-PA"/>
    <property type="gene ID" value="AMIN005206"/>
</dbReference>
<evidence type="ECO:0000313" key="3">
    <source>
        <dbReference type="EnsemblMetazoa" id="AMIN005206-PA"/>
    </source>
</evidence>
<reference evidence="3" key="2">
    <citation type="submission" date="2020-05" db="UniProtKB">
        <authorList>
            <consortium name="EnsemblMetazoa"/>
        </authorList>
    </citation>
    <scope>IDENTIFICATION</scope>
    <source>
        <strain evidence="3">MINIMUS1</strain>
    </source>
</reference>
<reference evidence="4" key="1">
    <citation type="submission" date="2013-03" db="EMBL/GenBank/DDBJ databases">
        <title>The Genome Sequence of Anopheles minimus MINIMUS1.</title>
        <authorList>
            <consortium name="The Broad Institute Genomics Platform"/>
            <person name="Neafsey D.E."/>
            <person name="Walton C."/>
            <person name="Walker B."/>
            <person name="Young S.K."/>
            <person name="Zeng Q."/>
            <person name="Gargeya S."/>
            <person name="Fitzgerald M."/>
            <person name="Haas B."/>
            <person name="Abouelleil A."/>
            <person name="Allen A.W."/>
            <person name="Alvarado L."/>
            <person name="Arachchi H.M."/>
            <person name="Berlin A.M."/>
            <person name="Chapman S.B."/>
            <person name="Gainer-Dewar J."/>
            <person name="Goldberg J."/>
            <person name="Griggs A."/>
            <person name="Gujja S."/>
            <person name="Hansen M."/>
            <person name="Howarth C."/>
            <person name="Imamovic A."/>
            <person name="Ireland A."/>
            <person name="Larimer J."/>
            <person name="McCowan C."/>
            <person name="Murphy C."/>
            <person name="Pearson M."/>
            <person name="Poon T.W."/>
            <person name="Priest M."/>
            <person name="Roberts A."/>
            <person name="Saif S."/>
            <person name="Shea T."/>
            <person name="Sisk P."/>
            <person name="Sykes S."/>
            <person name="Wortman J."/>
            <person name="Nusbaum C."/>
            <person name="Birren B."/>
        </authorList>
    </citation>
    <scope>NUCLEOTIDE SEQUENCE [LARGE SCALE GENOMIC DNA]</scope>
    <source>
        <strain evidence="4">MINIMUS1</strain>
    </source>
</reference>
<accession>A0A182W4E3</accession>